<dbReference type="PIRSF" id="PIRSF000105">
    <property type="entry name" value="HCDH"/>
    <property type="match status" value="1"/>
</dbReference>
<evidence type="ECO:0000256" key="2">
    <source>
        <dbReference type="ARBA" id="ARBA00023002"/>
    </source>
</evidence>
<dbReference type="SUPFAM" id="SSF48179">
    <property type="entry name" value="6-phosphogluconate dehydrogenase C-terminal domain-like"/>
    <property type="match status" value="1"/>
</dbReference>
<dbReference type="PANTHER" id="PTHR48075">
    <property type="entry name" value="3-HYDROXYACYL-COA DEHYDROGENASE FAMILY PROTEIN"/>
    <property type="match status" value="1"/>
</dbReference>
<keyword evidence="2 6" id="KW-0560">Oxidoreductase</keyword>
<dbReference type="Pfam" id="PF00725">
    <property type="entry name" value="3HCDH"/>
    <property type="match status" value="1"/>
</dbReference>
<dbReference type="EC" id="1.1.1.35" evidence="6"/>
<dbReference type="InterPro" id="IPR022694">
    <property type="entry name" value="3-OHacyl-CoA_DH"/>
</dbReference>
<dbReference type="InterPro" id="IPR006108">
    <property type="entry name" value="3HC_DH_C"/>
</dbReference>
<keyword evidence="7" id="KW-1185">Reference proteome</keyword>
<name>A0ABD5QBM0_9EURY</name>
<evidence type="ECO:0000313" key="6">
    <source>
        <dbReference type="EMBL" id="MFC4986929.1"/>
    </source>
</evidence>
<dbReference type="InterPro" id="IPR036291">
    <property type="entry name" value="NAD(P)-bd_dom_sf"/>
</dbReference>
<dbReference type="InterPro" id="IPR013328">
    <property type="entry name" value="6PGD_dom2"/>
</dbReference>
<comment type="caution">
    <text evidence="6">The sequence shown here is derived from an EMBL/GenBank/DDBJ whole genome shotgun (WGS) entry which is preliminary data.</text>
</comment>
<feature type="domain" description="3-hydroxyacyl-CoA dehydrogenase NAD binding" evidence="5">
    <location>
        <begin position="6"/>
        <end position="184"/>
    </location>
</feature>
<dbReference type="GO" id="GO:0003857">
    <property type="term" value="F:(3S)-3-hydroxyacyl-CoA dehydrogenase (NAD+) activity"/>
    <property type="evidence" value="ECO:0007669"/>
    <property type="project" value="UniProtKB-EC"/>
</dbReference>
<dbReference type="EMBL" id="JBHSJG010000012">
    <property type="protein sequence ID" value="MFC4986929.1"/>
    <property type="molecule type" value="Genomic_DNA"/>
</dbReference>
<feature type="site" description="Important for catalytic activity" evidence="3">
    <location>
        <position position="140"/>
    </location>
</feature>
<dbReference type="InterPro" id="IPR008927">
    <property type="entry name" value="6-PGluconate_DH-like_C_sf"/>
</dbReference>
<dbReference type="InterPro" id="IPR006176">
    <property type="entry name" value="3-OHacyl-CoA_DH_NAD-bd"/>
</dbReference>
<comment type="similarity">
    <text evidence="1">Belongs to the 3-hydroxyacyl-CoA dehydrogenase family.</text>
</comment>
<organism evidence="6 7">
    <name type="scientific">Saliphagus infecundisoli</name>
    <dbReference type="NCBI Taxonomy" id="1849069"/>
    <lineage>
        <taxon>Archaea</taxon>
        <taxon>Methanobacteriati</taxon>
        <taxon>Methanobacteriota</taxon>
        <taxon>Stenosarchaea group</taxon>
        <taxon>Halobacteria</taxon>
        <taxon>Halobacteriales</taxon>
        <taxon>Natrialbaceae</taxon>
        <taxon>Saliphagus</taxon>
    </lineage>
</organism>
<gene>
    <name evidence="6" type="ORF">ACFPFO_03910</name>
</gene>
<feature type="domain" description="3-hydroxyacyl-CoA dehydrogenase C-terminal" evidence="4">
    <location>
        <begin position="187"/>
        <end position="285"/>
    </location>
</feature>
<dbReference type="RefSeq" id="WP_224829099.1">
    <property type="nucleotide sequence ID" value="NZ_JAIVEF010000015.1"/>
</dbReference>
<dbReference type="Pfam" id="PF02737">
    <property type="entry name" value="3HCDH_N"/>
    <property type="match status" value="1"/>
</dbReference>
<dbReference type="AlphaFoldDB" id="A0ABD5QBM0"/>
<dbReference type="InterPro" id="IPR006180">
    <property type="entry name" value="3-OHacyl-CoA_DH_CS"/>
</dbReference>
<evidence type="ECO:0000259" key="4">
    <source>
        <dbReference type="Pfam" id="PF00725"/>
    </source>
</evidence>
<dbReference type="Proteomes" id="UP001595925">
    <property type="component" value="Unassembled WGS sequence"/>
</dbReference>
<evidence type="ECO:0000256" key="1">
    <source>
        <dbReference type="ARBA" id="ARBA00009463"/>
    </source>
</evidence>
<evidence type="ECO:0000256" key="3">
    <source>
        <dbReference type="PIRSR" id="PIRSR000105-1"/>
    </source>
</evidence>
<dbReference type="Gene3D" id="1.10.1040.10">
    <property type="entry name" value="N-(1-d-carboxylethyl)-l-norvaline Dehydrogenase, domain 2"/>
    <property type="match status" value="1"/>
</dbReference>
<reference evidence="6 7" key="1">
    <citation type="journal article" date="2019" name="Int. J. Syst. Evol. Microbiol.">
        <title>The Global Catalogue of Microorganisms (GCM) 10K type strain sequencing project: providing services to taxonomists for standard genome sequencing and annotation.</title>
        <authorList>
            <consortium name="The Broad Institute Genomics Platform"/>
            <consortium name="The Broad Institute Genome Sequencing Center for Infectious Disease"/>
            <person name="Wu L."/>
            <person name="Ma J."/>
        </authorList>
    </citation>
    <scope>NUCLEOTIDE SEQUENCE [LARGE SCALE GENOMIC DNA]</scope>
    <source>
        <strain evidence="6 7">CGMCC 1.15824</strain>
    </source>
</reference>
<sequence length="311" mass="33961">MQDLQLSVIGAGQMGAGFVVHFRSADLPVTLIDHRQSNLDDARSRIRETVRFLNDRGMMEASPEVVLDGVTFTLDAPEGVAESEIVLETVAEDLETKREVFETVAAAAPSNAILATNTSGIPITEIAAGFPFADRVVGCHWLFPPYLLPTVEVIRGESTSEETVDRLAAFVEAVGRKPIIVHRDVPGFVWNRVQFAVLRECAHIVEEGVASVEDVNTAIRDGYARRTAVIGPFETVDIAGLELFKTVGDDLIPELSNAETVSDLFDDYLAEGRGGVEKGAGFFSYNESPEDVQRQRDDRLIEVARALEEDG</sequence>
<protein>
    <submittedName>
        <fullName evidence="6">3-hydroxyacyl-CoA dehydrogenase family protein</fullName>
        <ecNumber evidence="6">1.1.1.35</ecNumber>
    </submittedName>
</protein>
<dbReference type="PROSITE" id="PS00067">
    <property type="entry name" value="3HCDH"/>
    <property type="match status" value="1"/>
</dbReference>
<dbReference type="SUPFAM" id="SSF51735">
    <property type="entry name" value="NAD(P)-binding Rossmann-fold domains"/>
    <property type="match status" value="1"/>
</dbReference>
<evidence type="ECO:0000313" key="7">
    <source>
        <dbReference type="Proteomes" id="UP001595925"/>
    </source>
</evidence>
<accession>A0ABD5QBM0</accession>
<dbReference type="PANTHER" id="PTHR48075:SF5">
    <property type="entry name" value="3-HYDROXYBUTYRYL-COA DEHYDROGENASE"/>
    <property type="match status" value="1"/>
</dbReference>
<evidence type="ECO:0000259" key="5">
    <source>
        <dbReference type="Pfam" id="PF02737"/>
    </source>
</evidence>
<dbReference type="Gene3D" id="3.40.50.720">
    <property type="entry name" value="NAD(P)-binding Rossmann-like Domain"/>
    <property type="match status" value="1"/>
</dbReference>
<proteinExistence type="inferred from homology"/>